<evidence type="ECO:0000313" key="16">
    <source>
        <dbReference type="EMBL" id="KPQ11777.1"/>
    </source>
</evidence>
<dbReference type="FunFam" id="2.40.110.10:FF:000001">
    <property type="entry name" value="Acyl-CoA dehydrogenase, mitochondrial"/>
    <property type="match status" value="1"/>
</dbReference>
<keyword evidence="3 12" id="KW-0285">Flavoprotein</keyword>
<accession>A0A0P7Y4U5</accession>
<keyword evidence="19" id="KW-1185">Reference proteome</keyword>
<dbReference type="InterPro" id="IPR013786">
    <property type="entry name" value="AcylCoA_DH/ox_N"/>
</dbReference>
<dbReference type="EC" id="1.3.8.10" evidence="7"/>
<dbReference type="Pfam" id="PF02770">
    <property type="entry name" value="Acyl-CoA_dh_M"/>
    <property type="match status" value="1"/>
</dbReference>
<dbReference type="InterPro" id="IPR046373">
    <property type="entry name" value="Acyl-CoA_Oxase/DH_mid-dom_sf"/>
</dbReference>
<dbReference type="SUPFAM" id="SSF47203">
    <property type="entry name" value="Acyl-CoA dehydrogenase C-terminal domain-like"/>
    <property type="match status" value="1"/>
</dbReference>
<dbReference type="AlphaFoldDB" id="A0A0P7Y4U5"/>
<evidence type="ECO:0000259" key="13">
    <source>
        <dbReference type="Pfam" id="PF00441"/>
    </source>
</evidence>
<dbReference type="Pfam" id="PF02771">
    <property type="entry name" value="Acyl-CoA_dh_N"/>
    <property type="match status" value="1"/>
</dbReference>
<dbReference type="PANTHER" id="PTHR43884:SF12">
    <property type="entry name" value="ISOVALERYL-COA DEHYDROGENASE, MITOCHONDRIAL-RELATED"/>
    <property type="match status" value="1"/>
</dbReference>
<feature type="domain" description="Acyl-CoA dehydrogenase/oxidase C-terminal" evidence="13">
    <location>
        <begin position="232"/>
        <end position="379"/>
    </location>
</feature>
<dbReference type="InterPro" id="IPR009075">
    <property type="entry name" value="AcylCo_DH/oxidase_C"/>
</dbReference>
<evidence type="ECO:0000256" key="1">
    <source>
        <dbReference type="ARBA" id="ARBA00001974"/>
    </source>
</evidence>
<dbReference type="EMBL" id="FMBM01000002">
    <property type="protein sequence ID" value="SCC82298.1"/>
    <property type="molecule type" value="Genomic_DNA"/>
</dbReference>
<keyword evidence="4 12" id="KW-0274">FAD</keyword>
<dbReference type="Proteomes" id="UP000050497">
    <property type="component" value="Unassembled WGS sequence"/>
</dbReference>
<dbReference type="GO" id="GO:0050660">
    <property type="term" value="F:flavin adenine dinucleotide binding"/>
    <property type="evidence" value="ECO:0007669"/>
    <property type="project" value="InterPro"/>
</dbReference>
<dbReference type="Proteomes" id="UP000182800">
    <property type="component" value="Unassembled WGS sequence"/>
</dbReference>
<dbReference type="PIRSF" id="PIRSF016578">
    <property type="entry name" value="HsaA"/>
    <property type="match status" value="1"/>
</dbReference>
<dbReference type="Pfam" id="PF00441">
    <property type="entry name" value="Acyl-CoA_dh_1"/>
    <property type="match status" value="1"/>
</dbReference>
<evidence type="ECO:0000256" key="12">
    <source>
        <dbReference type="RuleBase" id="RU362125"/>
    </source>
</evidence>
<comment type="caution">
    <text evidence="16">The sequence shown here is derived from an EMBL/GenBank/DDBJ whole genome shotgun (WGS) entry which is preliminary data.</text>
</comment>
<proteinExistence type="inferred from homology"/>
<dbReference type="SUPFAM" id="SSF56645">
    <property type="entry name" value="Acyl-CoA dehydrogenase NM domain-like"/>
    <property type="match status" value="1"/>
</dbReference>
<evidence type="ECO:0000313" key="17">
    <source>
        <dbReference type="EMBL" id="SCC82298.1"/>
    </source>
</evidence>
<evidence type="ECO:0000256" key="7">
    <source>
        <dbReference type="ARBA" id="ARBA00066362"/>
    </source>
</evidence>
<evidence type="ECO:0000256" key="8">
    <source>
        <dbReference type="ARBA" id="ARBA00066461"/>
    </source>
</evidence>
<evidence type="ECO:0000256" key="11">
    <source>
        <dbReference type="ARBA" id="ARBA00075603"/>
    </source>
</evidence>
<protein>
    <recommendedName>
        <fullName evidence="9">3-sulfinopropanoyl-CoA desulfinase</fullName>
        <ecNumber evidence="7">1.3.8.10</ecNumber>
        <ecNumber evidence="8">3.13.1.4</ecNumber>
    </recommendedName>
    <alternativeName>
        <fullName evidence="11">3-sulfinopropionyl coenzyme A desulfinase</fullName>
    </alternativeName>
    <alternativeName>
        <fullName evidence="10">Cyclohex-1-ene-1-carbonyl-CoA dehydrogenase</fullName>
    </alternativeName>
</protein>
<evidence type="ECO:0000256" key="6">
    <source>
        <dbReference type="ARBA" id="ARBA00052938"/>
    </source>
</evidence>
<dbReference type="Gene3D" id="1.20.140.10">
    <property type="entry name" value="Butyryl-CoA Dehydrogenase, subunit A, domain 3"/>
    <property type="match status" value="1"/>
</dbReference>
<dbReference type="InterPro" id="IPR009100">
    <property type="entry name" value="AcylCoA_DH/oxidase_NM_dom_sf"/>
</dbReference>
<dbReference type="OrthoDB" id="9775090at2"/>
<evidence type="ECO:0000313" key="19">
    <source>
        <dbReference type="Proteomes" id="UP000182800"/>
    </source>
</evidence>
<dbReference type="RefSeq" id="WP_074445816.1">
    <property type="nucleotide sequence ID" value="NZ_FMBM01000002.1"/>
</dbReference>
<organism evidence="16 18">
    <name type="scientific">Saliniramus fredricksonii</name>
    <dbReference type="NCBI Taxonomy" id="1653334"/>
    <lineage>
        <taxon>Bacteria</taxon>
        <taxon>Pseudomonadati</taxon>
        <taxon>Pseudomonadota</taxon>
        <taxon>Alphaproteobacteria</taxon>
        <taxon>Hyphomicrobiales</taxon>
        <taxon>Salinarimonadaceae</taxon>
        <taxon>Saliniramus</taxon>
    </lineage>
</organism>
<dbReference type="Gene3D" id="2.40.110.10">
    <property type="entry name" value="Butyryl-CoA Dehydrogenase, subunit A, domain 2"/>
    <property type="match status" value="1"/>
</dbReference>
<dbReference type="FunFam" id="1.20.140.10:FF:000004">
    <property type="entry name" value="Acyl-CoA dehydrogenase FadE25"/>
    <property type="match status" value="1"/>
</dbReference>
<evidence type="ECO:0000256" key="10">
    <source>
        <dbReference type="ARBA" id="ARBA00072305"/>
    </source>
</evidence>
<dbReference type="InterPro" id="IPR006091">
    <property type="entry name" value="Acyl-CoA_Oxase/DH_mid-dom"/>
</dbReference>
<dbReference type="PROSITE" id="PS00073">
    <property type="entry name" value="ACYL_COA_DH_2"/>
    <property type="match status" value="1"/>
</dbReference>
<gene>
    <name evidence="17" type="ORF">GA0071312_3279</name>
    <name evidence="16" type="ORF">HLUCCO17_04690</name>
</gene>
<sequence>MDFALSDEEIMIRDAARRIAAERLAPAAERLDRGEGREALLANLGLLAENGFAALNVKAEYGGSEAGTVAFALAIEELGHACASTAVSTSVTNMVGEVIQAVGSPAQKSAYLPRLADGTYKAGSFCLTESGAGSDPSRMKTRARREGNGWRLDGEKIYISSAEYAGLFVVWAVTEPDARPGKGISCFLVEAGAPGLVIGKAEKKMGQHGSPTNVVHLDDCRIPAENIMGAENDGFRVAVAELAGGRIGVAALSLGIARAAMDAAKAYVKERKQFGQAIAEMQGPQWMIADREVDLEASRLLILNAAARKDRGEPFAKEASMAKLFASEAAHRCTDTAIQLFGGAGYCADYPVERYARDARITRIYEGTSEIQRLIIARETLKAVA</sequence>
<dbReference type="STRING" id="1653334.GA0071312_3279"/>
<feature type="domain" description="Acyl-CoA oxidase/dehydrogenase middle" evidence="14">
    <location>
        <begin position="124"/>
        <end position="220"/>
    </location>
</feature>
<dbReference type="EC" id="3.13.1.4" evidence="8"/>
<evidence type="ECO:0000256" key="2">
    <source>
        <dbReference type="ARBA" id="ARBA00009347"/>
    </source>
</evidence>
<name>A0A0P7Y4U5_9HYPH</name>
<comment type="similarity">
    <text evidence="2 12">Belongs to the acyl-CoA dehydrogenase family.</text>
</comment>
<feature type="domain" description="Acyl-CoA dehydrogenase/oxidase N-terminal" evidence="15">
    <location>
        <begin position="6"/>
        <end position="118"/>
    </location>
</feature>
<dbReference type="InterPro" id="IPR037069">
    <property type="entry name" value="AcylCoA_DH/ox_N_sf"/>
</dbReference>
<dbReference type="InterPro" id="IPR006089">
    <property type="entry name" value="Acyl-CoA_DH_CS"/>
</dbReference>
<dbReference type="GO" id="GO:0003995">
    <property type="term" value="F:acyl-CoA dehydrogenase activity"/>
    <property type="evidence" value="ECO:0007669"/>
    <property type="project" value="InterPro"/>
</dbReference>
<evidence type="ECO:0000313" key="18">
    <source>
        <dbReference type="Proteomes" id="UP000050497"/>
    </source>
</evidence>
<dbReference type="Gene3D" id="1.10.540.10">
    <property type="entry name" value="Acyl-CoA dehydrogenase/oxidase, N-terminal domain"/>
    <property type="match status" value="1"/>
</dbReference>
<dbReference type="PATRIC" id="fig|1653334.4.peg.1633"/>
<comment type="catalytic activity">
    <reaction evidence="6">
        <text>3-sulfinopropanoyl-CoA + H2O = propanoyl-CoA + sulfite + H(+)</text>
        <dbReference type="Rhea" id="RHEA:41624"/>
        <dbReference type="ChEBI" id="CHEBI:15377"/>
        <dbReference type="ChEBI" id="CHEBI:15378"/>
        <dbReference type="ChEBI" id="CHEBI:17359"/>
        <dbReference type="ChEBI" id="CHEBI:57392"/>
        <dbReference type="ChEBI" id="CHEBI:78349"/>
        <dbReference type="EC" id="3.13.1.4"/>
    </reaction>
    <physiologicalReaction direction="left-to-right" evidence="6">
        <dbReference type="Rhea" id="RHEA:41625"/>
    </physiologicalReaction>
</comment>
<evidence type="ECO:0000259" key="15">
    <source>
        <dbReference type="Pfam" id="PF02771"/>
    </source>
</evidence>
<dbReference type="InterPro" id="IPR036250">
    <property type="entry name" value="AcylCo_DH-like_C"/>
</dbReference>
<evidence type="ECO:0000256" key="4">
    <source>
        <dbReference type="ARBA" id="ARBA00022827"/>
    </source>
</evidence>
<evidence type="ECO:0000256" key="3">
    <source>
        <dbReference type="ARBA" id="ARBA00022630"/>
    </source>
</evidence>
<evidence type="ECO:0000256" key="5">
    <source>
        <dbReference type="ARBA" id="ARBA00023002"/>
    </source>
</evidence>
<dbReference type="EMBL" id="LJSX01000005">
    <property type="protein sequence ID" value="KPQ11777.1"/>
    <property type="molecule type" value="Genomic_DNA"/>
</dbReference>
<comment type="cofactor">
    <cofactor evidence="1 12">
        <name>FAD</name>
        <dbReference type="ChEBI" id="CHEBI:57692"/>
    </cofactor>
</comment>
<evidence type="ECO:0000256" key="9">
    <source>
        <dbReference type="ARBA" id="ARBA00068311"/>
    </source>
</evidence>
<reference evidence="17 19" key="2">
    <citation type="submission" date="2016-08" db="EMBL/GenBank/DDBJ databases">
        <authorList>
            <person name="Varghese N."/>
            <person name="Submissions Spin"/>
        </authorList>
    </citation>
    <scope>NUCLEOTIDE SEQUENCE [LARGE SCALE GENOMIC DNA]</scope>
    <source>
        <strain evidence="17 19">HL-109</strain>
    </source>
</reference>
<keyword evidence="5 12" id="KW-0560">Oxidoreductase</keyword>
<evidence type="ECO:0000259" key="14">
    <source>
        <dbReference type="Pfam" id="PF02770"/>
    </source>
</evidence>
<reference evidence="16 18" key="1">
    <citation type="submission" date="2015-09" db="EMBL/GenBank/DDBJ databases">
        <title>Identification and resolution of microdiversity through metagenomic sequencing of parallel consortia.</title>
        <authorList>
            <person name="Nelson W.C."/>
            <person name="Romine M.F."/>
            <person name="Lindemann S.R."/>
        </authorList>
    </citation>
    <scope>NUCLEOTIDE SEQUENCE [LARGE SCALE GENOMIC DNA]</scope>
    <source>
        <strain evidence="16">HL-109</strain>
    </source>
</reference>
<dbReference type="PANTHER" id="PTHR43884">
    <property type="entry name" value="ACYL-COA DEHYDROGENASE"/>
    <property type="match status" value="1"/>
</dbReference>